<reference evidence="2" key="1">
    <citation type="submission" date="2019-11" db="EMBL/GenBank/DDBJ databases">
        <title>Genomic insights into an expanded diversity of filamentous marine cyanobacteria reveals the extraordinary biosynthetic potential of Moorea and Okeania.</title>
        <authorList>
            <person name="Ferreira Leao T."/>
            <person name="Wang M."/>
            <person name="Moss N."/>
            <person name="Da Silva R."/>
            <person name="Sanders J."/>
            <person name="Nurk S."/>
            <person name="Gurevich A."/>
            <person name="Humphrey G."/>
            <person name="Reher R."/>
            <person name="Zhu Q."/>
            <person name="Belda-Ferre P."/>
            <person name="Glukhov E."/>
            <person name="Rex R."/>
            <person name="Dorrestein P.C."/>
            <person name="Knight R."/>
            <person name="Pevzner P."/>
            <person name="Gerwick W.H."/>
            <person name="Gerwick L."/>
        </authorList>
    </citation>
    <scope>NUCLEOTIDE SEQUENCE</scope>
    <source>
        <strain evidence="2">SIO1C4</strain>
    </source>
</reference>
<dbReference type="PANTHER" id="PTHR42673:SF4">
    <property type="entry name" value="MALEYLACETOACETATE ISOMERASE"/>
    <property type="match status" value="1"/>
</dbReference>
<dbReference type="Gene3D" id="3.40.30.10">
    <property type="entry name" value="Glutaredoxin"/>
    <property type="match status" value="1"/>
</dbReference>
<dbReference type="InterPro" id="IPR004045">
    <property type="entry name" value="Glutathione_S-Trfase_N"/>
</dbReference>
<evidence type="ECO:0000259" key="1">
    <source>
        <dbReference type="PROSITE" id="PS50404"/>
    </source>
</evidence>
<dbReference type="AlphaFoldDB" id="A0A6B3NI82"/>
<dbReference type="GO" id="GO:0016034">
    <property type="term" value="F:maleylacetoacetate isomerase activity"/>
    <property type="evidence" value="ECO:0007669"/>
    <property type="project" value="TreeGrafter"/>
</dbReference>
<dbReference type="GO" id="GO:0006559">
    <property type="term" value="P:L-phenylalanine catabolic process"/>
    <property type="evidence" value="ECO:0007669"/>
    <property type="project" value="TreeGrafter"/>
</dbReference>
<dbReference type="SUPFAM" id="SSF52833">
    <property type="entry name" value="Thioredoxin-like"/>
    <property type="match status" value="1"/>
</dbReference>
<comment type="caution">
    <text evidence="2">The sequence shown here is derived from an EMBL/GenBank/DDBJ whole genome shotgun (WGS) entry which is preliminary data.</text>
</comment>
<proteinExistence type="predicted"/>
<keyword evidence="2" id="KW-0808">Transferase</keyword>
<evidence type="ECO:0000313" key="2">
    <source>
        <dbReference type="EMBL" id="NER31383.1"/>
    </source>
</evidence>
<dbReference type="SFLD" id="SFLDS00019">
    <property type="entry name" value="Glutathione_Transferase_(cytos"/>
    <property type="match status" value="1"/>
</dbReference>
<dbReference type="CDD" id="cd00570">
    <property type="entry name" value="GST_N_family"/>
    <property type="match status" value="1"/>
</dbReference>
<dbReference type="InterPro" id="IPR036282">
    <property type="entry name" value="Glutathione-S-Trfase_C_sf"/>
</dbReference>
<dbReference type="EMBL" id="JAAHFQ010000802">
    <property type="protein sequence ID" value="NER31383.1"/>
    <property type="molecule type" value="Genomic_DNA"/>
</dbReference>
<dbReference type="InterPro" id="IPR036249">
    <property type="entry name" value="Thioredoxin-like_sf"/>
</dbReference>
<accession>A0A6B3NI82</accession>
<dbReference type="GO" id="GO:0006749">
    <property type="term" value="P:glutathione metabolic process"/>
    <property type="evidence" value="ECO:0007669"/>
    <property type="project" value="TreeGrafter"/>
</dbReference>
<dbReference type="InterPro" id="IPR040079">
    <property type="entry name" value="Glutathione_S-Trfase"/>
</dbReference>
<organism evidence="2">
    <name type="scientific">Symploca sp. SIO1C4</name>
    <dbReference type="NCBI Taxonomy" id="2607765"/>
    <lineage>
        <taxon>Bacteria</taxon>
        <taxon>Bacillati</taxon>
        <taxon>Cyanobacteriota</taxon>
        <taxon>Cyanophyceae</taxon>
        <taxon>Coleofasciculales</taxon>
        <taxon>Coleofasciculaceae</taxon>
        <taxon>Symploca</taxon>
    </lineage>
</organism>
<name>A0A6B3NI82_9CYAN</name>
<dbReference type="Pfam" id="PF13417">
    <property type="entry name" value="GST_N_3"/>
    <property type="match status" value="1"/>
</dbReference>
<dbReference type="Gene3D" id="1.20.1050.10">
    <property type="match status" value="1"/>
</dbReference>
<protein>
    <submittedName>
        <fullName evidence="2">Glutathione S-transferase family protein</fullName>
    </submittedName>
</protein>
<sequence length="263" mass="29173">MLELYQVELSQYSEKVRLILDYKGLDYRKIEVKPGVGQLELFKISGQTKVPVLKDGETVISDSTAIAMYLDKTYPEKPLIPTEPKQRALCLLMEEWADESIGVKSRKVLYGALSQNPSFRTSFLPNQIPDLLKNIVGAVPPELLELLGIGVGFGKEEIKEAKDALKQDLEALSLLLVDSPYLVGDTPCLADLAVAGLSMLLKVPTGSYLDLPEELKGKGIPGLADNSFYETFFEWRDRLYVDYRKPLISNGTTGSSPQSIQID</sequence>
<dbReference type="PROSITE" id="PS50404">
    <property type="entry name" value="GST_NTER"/>
    <property type="match status" value="1"/>
</dbReference>
<dbReference type="SUPFAM" id="SSF47616">
    <property type="entry name" value="GST C-terminal domain-like"/>
    <property type="match status" value="1"/>
</dbReference>
<dbReference type="CDD" id="cd00299">
    <property type="entry name" value="GST_C_family"/>
    <property type="match status" value="1"/>
</dbReference>
<dbReference type="PANTHER" id="PTHR42673">
    <property type="entry name" value="MALEYLACETOACETATE ISOMERASE"/>
    <property type="match status" value="1"/>
</dbReference>
<dbReference type="GO" id="GO:0004364">
    <property type="term" value="F:glutathione transferase activity"/>
    <property type="evidence" value="ECO:0007669"/>
    <property type="project" value="TreeGrafter"/>
</dbReference>
<feature type="domain" description="GST N-terminal" evidence="1">
    <location>
        <begin position="1"/>
        <end position="78"/>
    </location>
</feature>
<gene>
    <name evidence="2" type="ORF">F6J89_28150</name>
</gene>